<dbReference type="RefSeq" id="WP_024315220.1">
    <property type="nucleotide sequence ID" value="NZ_ATTO01000019.1"/>
</dbReference>
<evidence type="ECO:0000313" key="4">
    <source>
        <dbReference type="Proteomes" id="UP000019443"/>
    </source>
</evidence>
<dbReference type="HOGENOM" id="CLU_036604_13_0_5"/>
<gene>
    <name evidence="3" type="ORF">LPU83_pLPU83d_1933</name>
</gene>
<geneLocation type="plasmid" evidence="3 4">
    <name>pLPU83d</name>
</geneLocation>
<proteinExistence type="inferred from homology"/>
<keyword evidence="3" id="KW-0614">Plasmid</keyword>
<dbReference type="Gene3D" id="3.30.420.40">
    <property type="match status" value="1"/>
</dbReference>
<dbReference type="GO" id="GO:0016301">
    <property type="term" value="F:kinase activity"/>
    <property type="evidence" value="ECO:0007669"/>
    <property type="project" value="UniProtKB-KW"/>
</dbReference>
<accession>W6RXI6</accession>
<keyword evidence="3" id="KW-0808">Transferase</keyword>
<dbReference type="KEGG" id="rhl:LPU83_pLPU83d_1933"/>
<dbReference type="InterPro" id="IPR000835">
    <property type="entry name" value="HTH_MarR-typ"/>
</dbReference>
<feature type="domain" description="HTH marR-type" evidence="2">
    <location>
        <begin position="38"/>
        <end position="81"/>
    </location>
</feature>
<keyword evidence="3" id="KW-0418">Kinase</keyword>
<keyword evidence="4" id="KW-1185">Reference proteome</keyword>
<organism evidence="3 4">
    <name type="scientific">Rhizobium favelukesii</name>
    <dbReference type="NCBI Taxonomy" id="348824"/>
    <lineage>
        <taxon>Bacteria</taxon>
        <taxon>Pseudomonadati</taxon>
        <taxon>Pseudomonadota</taxon>
        <taxon>Alphaproteobacteria</taxon>
        <taxon>Hyphomicrobiales</taxon>
        <taxon>Rhizobiaceae</taxon>
        <taxon>Rhizobium/Agrobacterium group</taxon>
        <taxon>Rhizobium</taxon>
    </lineage>
</organism>
<dbReference type="InterPro" id="IPR036390">
    <property type="entry name" value="WH_DNA-bd_sf"/>
</dbReference>
<dbReference type="AlphaFoldDB" id="W6RXI6"/>
<dbReference type="PATRIC" id="fig|348824.6.peg.7696"/>
<dbReference type="InterPro" id="IPR000600">
    <property type="entry name" value="ROK"/>
</dbReference>
<dbReference type="InterPro" id="IPR036388">
    <property type="entry name" value="WH-like_DNA-bd_sf"/>
</dbReference>
<dbReference type="Proteomes" id="UP000019443">
    <property type="component" value="Plasmid pLPU83d"/>
</dbReference>
<dbReference type="SUPFAM" id="SSF46785">
    <property type="entry name" value="Winged helix' DNA-binding domain"/>
    <property type="match status" value="1"/>
</dbReference>
<dbReference type="PANTHER" id="PTHR18964:SF149">
    <property type="entry name" value="BIFUNCTIONAL UDP-N-ACETYLGLUCOSAMINE 2-EPIMERASE_N-ACETYLMANNOSAMINE KINASE"/>
    <property type="match status" value="1"/>
</dbReference>
<reference evidence="3" key="1">
    <citation type="submission" date="2013-11" db="EMBL/GenBank/DDBJ databases">
        <title>Draft genome sequence of the broad-host-range Rhizobium sp. LPU83 strain, a member of the low-genetic diversity Oregon-like Rhizobium sp. group.</title>
        <authorList>
            <person name="Wibberg D."/>
            <person name="Puehler A."/>
            <person name="Schlueter A."/>
        </authorList>
    </citation>
    <scope>NUCLEOTIDE SEQUENCE [LARGE SCALE GENOMIC DNA]</scope>
    <source>
        <strain evidence="3">LPU83</strain>
        <plasmid evidence="3">pLPU83d</plasmid>
    </source>
</reference>
<dbReference type="Pfam" id="PF01047">
    <property type="entry name" value="MarR"/>
    <property type="match status" value="1"/>
</dbReference>
<dbReference type="Gene3D" id="1.10.10.10">
    <property type="entry name" value="Winged helix-like DNA-binding domain superfamily/Winged helix DNA-binding domain"/>
    <property type="match status" value="1"/>
</dbReference>
<evidence type="ECO:0000313" key="3">
    <source>
        <dbReference type="EMBL" id="CDM63303.1"/>
    </source>
</evidence>
<dbReference type="InterPro" id="IPR043129">
    <property type="entry name" value="ATPase_NBD"/>
</dbReference>
<name>W6RXI6_9HYPH</name>
<dbReference type="EMBL" id="HG916855">
    <property type="protein sequence ID" value="CDM63303.1"/>
    <property type="molecule type" value="Genomic_DNA"/>
</dbReference>
<dbReference type="PANTHER" id="PTHR18964">
    <property type="entry name" value="ROK (REPRESSOR, ORF, KINASE) FAMILY"/>
    <property type="match status" value="1"/>
</dbReference>
<evidence type="ECO:0000256" key="1">
    <source>
        <dbReference type="ARBA" id="ARBA00006479"/>
    </source>
</evidence>
<sequence length="361" mass="39076">MKTPRRHSISGVARQRLRYDDRPGISPVDIAEHNSRTTLRLLRRRGPLTRRELSKELGLTEPAITGIVRRLAVAGLVSERKRSTTGHYTAAEFGLRGEAACSLGVRIGKRDGEIILMDFAGEIVRRQSFETHDDLIATAADFRRTAGLGTLVGCGVATSPGPFMDRHQIKSALTRQSQEPVFLDDTEAAIEAERALGTGDREGGLVMILIDCSVRAGLLIGGRVFRGIHGRAGQIGEMRSGVDGASLDEVATLKSLERCLASGPADRDRWVATAARHLHEAVLAVSGFIAPGAILIGGSLPEDVLDAVVERMSRERDDKIRDLVIAPWIQQVRRATLPWGGVTVGAALRPLDAITLPDTRE</sequence>
<dbReference type="SUPFAM" id="SSF53067">
    <property type="entry name" value="Actin-like ATPase domain"/>
    <property type="match status" value="1"/>
</dbReference>
<comment type="similarity">
    <text evidence="1">Belongs to the ROK (NagC/XylR) family.</text>
</comment>
<protein>
    <submittedName>
        <fullName evidence="3">Transcriptional regulator/sugar kinase</fullName>
    </submittedName>
</protein>
<evidence type="ECO:0000259" key="2">
    <source>
        <dbReference type="Pfam" id="PF01047"/>
    </source>
</evidence>
<dbReference type="GO" id="GO:0003700">
    <property type="term" value="F:DNA-binding transcription factor activity"/>
    <property type="evidence" value="ECO:0007669"/>
    <property type="project" value="InterPro"/>
</dbReference>